<keyword evidence="1" id="KW-0472">Membrane</keyword>
<evidence type="ECO:0000313" key="2">
    <source>
        <dbReference type="EMBL" id="AKM54507.1"/>
    </source>
</evidence>
<keyword evidence="1" id="KW-1133">Transmembrane helix</keyword>
<dbReference type="EMBL" id="CP011856">
    <property type="protein sequence ID" value="AKM54507.1"/>
    <property type="molecule type" value="Genomic_DNA"/>
</dbReference>
<proteinExistence type="predicted"/>
<dbReference type="SUPFAM" id="SSF63829">
    <property type="entry name" value="Calcium-dependent phosphotriesterase"/>
    <property type="match status" value="1"/>
</dbReference>
<accession>A0A0H3XN11</accession>
<keyword evidence="1" id="KW-0812">Transmembrane</keyword>
<dbReference type="KEGG" id="seri:SERIO_v1c09490"/>
<dbReference type="PATRIC" id="fig|743698.3.peg.958"/>
<sequence length="686" mass="76803">MRNADINFLCRSCTQELKNKLKIIREIRTEFLKNLIFLEIKDKSLVELKEEYDIKIVLYLRCANRHFGLFVKSTLFDKKGTYKNIVLENVINNEQPVISRNDSYLTLPDENFNESGIVAISSDSLTSPSLNEANMNFIKNMDHKINQLGVMHLHNMKHMSKMRRNFLIVLLVLIVLAAAGLAGGLGFYFTISKEVTSAVSQQNFNRVDLSEDVKNLELGSIVDNKDTTILAKVKALNDKIIIDDILLKDISKTRATLVAKSSSSHYNYNSTVSVEYLANKITLKTDIHNQVITNEVNEPTKEQDILAGIKKENPQVIIQDLAVDLGSSTATQTDIFVKNSTIYLPNDRITVYFNSSGKKMLSNDLTETNIGDLHDNKPETILATVKNKNPKVDINQLEIINDSITNNGVLLTPKKDSQSYISGQQVQVYFRIYNPHIGTVKRKINEVFDSFAFIQTTDGRILASSAEFIYELNLDGTVKHKLSSHVDESIADMIQLLDGRIWILDIRGEIFELDLVNDTIKKLGFNITETPEAIIQLQNGMILLGGAKGNIYELNSDGTIKNKIVKLPNEYGINGLVKLKNGIILVVNGHQIYQVNLNGTFKLVVDQVDNFSFFHTIVELKDGTILAAGYWNKGNGGKIYQLNDDGSIKTEVGQNVLVAIPVSIFQTNTGTILMGTSNGIYELNNE</sequence>
<evidence type="ECO:0000313" key="3">
    <source>
        <dbReference type="Proteomes" id="UP000035661"/>
    </source>
</evidence>
<evidence type="ECO:0000256" key="1">
    <source>
        <dbReference type="SAM" id="Phobius"/>
    </source>
</evidence>
<dbReference type="RefSeq" id="WP_047791706.1">
    <property type="nucleotide sequence ID" value="NZ_CP011856.1"/>
</dbReference>
<dbReference type="Proteomes" id="UP000035661">
    <property type="component" value="Chromosome"/>
</dbReference>
<reference evidence="3" key="2">
    <citation type="submission" date="2015-06" db="EMBL/GenBank/DDBJ databases">
        <title>Complete genome sequence of Spiroplasma eriocheiris TDA-040725-5 (DSM 21848).</title>
        <authorList>
            <person name="Lo W.-S."/>
            <person name="Kuo C.-H."/>
        </authorList>
    </citation>
    <scope>NUCLEOTIDE SEQUENCE [LARGE SCALE GENOMIC DNA]</scope>
    <source>
        <strain evidence="3">TDA-040725-5</strain>
    </source>
</reference>
<feature type="transmembrane region" description="Helical" evidence="1">
    <location>
        <begin position="166"/>
        <end position="191"/>
    </location>
</feature>
<protein>
    <submittedName>
        <fullName evidence="2">Uncharacterized protein</fullName>
    </submittedName>
</protein>
<name>A0A0H3XN11_9MOLU</name>
<gene>
    <name evidence="2" type="ORF">SERIO_v1c09490</name>
</gene>
<reference evidence="2 3" key="1">
    <citation type="journal article" date="2015" name="Genome Biol. Evol.">
        <title>Found and Lost: The Fates of Horizontally Acquired Genes in Arthropod-Symbiotic Spiroplasma.</title>
        <authorList>
            <person name="Lo W.S."/>
            <person name="Gasparich G.E."/>
            <person name="Kuo C.H."/>
        </authorList>
    </citation>
    <scope>NUCLEOTIDE SEQUENCE [LARGE SCALE GENOMIC DNA]</scope>
    <source>
        <strain evidence="3">TDA-040725-5</strain>
    </source>
</reference>
<organism evidence="2 3">
    <name type="scientific">Spiroplasma eriocheiris</name>
    <dbReference type="NCBI Taxonomy" id="315358"/>
    <lineage>
        <taxon>Bacteria</taxon>
        <taxon>Bacillati</taxon>
        <taxon>Mycoplasmatota</taxon>
        <taxon>Mollicutes</taxon>
        <taxon>Entomoplasmatales</taxon>
        <taxon>Spiroplasmataceae</taxon>
        <taxon>Spiroplasma</taxon>
    </lineage>
</organism>
<keyword evidence="3" id="KW-1185">Reference proteome</keyword>
<dbReference type="AlphaFoldDB" id="A0A0H3XN11"/>
<dbReference type="STRING" id="315358.SERIO_v1c09490"/>